<evidence type="ECO:0000313" key="2">
    <source>
        <dbReference type="Proteomes" id="UP001195724"/>
    </source>
</evidence>
<dbReference type="Proteomes" id="UP001195724">
    <property type="component" value="Unassembled WGS sequence"/>
</dbReference>
<comment type="caution">
    <text evidence="1">The sequence shown here is derived from an EMBL/GenBank/DDBJ whole genome shotgun (WGS) entry which is preliminary data.</text>
</comment>
<organism evidence="1 2">
    <name type="scientific">Saccharothrix algeriensis</name>
    <dbReference type="NCBI Taxonomy" id="173560"/>
    <lineage>
        <taxon>Bacteria</taxon>
        <taxon>Bacillati</taxon>
        <taxon>Actinomycetota</taxon>
        <taxon>Actinomycetes</taxon>
        <taxon>Pseudonocardiales</taxon>
        <taxon>Pseudonocardiaceae</taxon>
        <taxon>Saccharothrix</taxon>
    </lineage>
</organism>
<accession>A0ABS2S7S5</accession>
<dbReference type="EMBL" id="JAFBCL010000001">
    <property type="protein sequence ID" value="MBM7812025.1"/>
    <property type="molecule type" value="Genomic_DNA"/>
</dbReference>
<reference evidence="1 2" key="1">
    <citation type="submission" date="2021-01" db="EMBL/GenBank/DDBJ databases">
        <title>Sequencing the genomes of 1000 actinobacteria strains.</title>
        <authorList>
            <person name="Klenk H.-P."/>
        </authorList>
    </citation>
    <scope>NUCLEOTIDE SEQUENCE [LARGE SCALE GENOMIC DNA]</scope>
    <source>
        <strain evidence="1 2">DSM 44581</strain>
    </source>
</reference>
<protein>
    <submittedName>
        <fullName evidence="1">Uncharacterized protein</fullName>
    </submittedName>
</protein>
<evidence type="ECO:0000313" key="1">
    <source>
        <dbReference type="EMBL" id="MBM7812025.1"/>
    </source>
</evidence>
<keyword evidence="2" id="KW-1185">Reference proteome</keyword>
<sequence length="70" mass="7724">MPSEARKTSLVLYLAANPNPISVQVDQEVVDDLAPRLVQVVRNGHTQSVRTAEGREFVVDFAHVAAAYFE</sequence>
<name>A0ABS2S7S5_9PSEU</name>
<gene>
    <name evidence="1" type="ORF">JOE68_002890</name>
</gene>
<proteinExistence type="predicted"/>
<dbReference type="RefSeq" id="WP_204842846.1">
    <property type="nucleotide sequence ID" value="NZ_JAFBCL010000001.1"/>
</dbReference>